<sequence length="344" mass="37767">MYSLYSAAMAEEKMASLKDVAKLANVSLMTVSRALNTPERLKPETLARVQAAIAETNYVPDLSAKKIRGARATPSTIGVLALDTVTTPFSVEITLSIEETARAHGWNSFVVNMFSDDRPEAVVDLLLSHRPDGIIFTTMGLRQVPLPEKLLTLPCVLANCESLSQPVASYIPDDEQGQYDAVKALLAAGYRRPLCLHLPASQPATIRRRRGLERACREAGIEPDHLSHSYMGQGDEHYHDIPAVVLAHIREGKPGFDSVICGNDRIAFMVYQTLLGQGLRIPQDVAVVGYDNMVGIGDLFLPPLSTVQLPHYDIGRLSALHIIHGDNHRETRKVASPWLPRASH</sequence>
<reference evidence="6 7" key="1">
    <citation type="journal article" date="2014" name="Proc. Natl. Acad. Sci. U.S.A.">
        <title>Molecular dissection of the evolution of carbapenem-resistant multilocus sequence type 258 Klebsiella pneumoniae.</title>
        <authorList>
            <person name="Deleo F.R."/>
            <person name="Chen L."/>
            <person name="Porcella S.F."/>
            <person name="Martens C.A."/>
            <person name="Kobayashi S.D."/>
            <person name="Porter A.R."/>
            <person name="Chavda K.D."/>
            <person name="Jacobs M.R."/>
            <person name="Mathema B."/>
            <person name="Olsen R.J."/>
            <person name="Bonomo R.A."/>
            <person name="Musser J.M."/>
            <person name="Kreiswirth B.N."/>
        </authorList>
    </citation>
    <scope>NUCLEOTIDE SEQUENCE [LARGE SCALE GENOMIC DNA]</scope>
    <source>
        <strain evidence="6">30684/NJST258_2</strain>
    </source>
</reference>
<dbReference type="InterPro" id="IPR010982">
    <property type="entry name" value="Lambda_DNA-bd_dom_sf"/>
</dbReference>
<dbReference type="PATRIC" id="fig|1420013.3.peg.964"/>
<dbReference type="GO" id="GO:0003700">
    <property type="term" value="F:DNA-binding transcription factor activity"/>
    <property type="evidence" value="ECO:0007669"/>
    <property type="project" value="TreeGrafter"/>
</dbReference>
<keyword evidence="2" id="KW-0805">Transcription regulation</keyword>
<evidence type="ECO:0000259" key="5">
    <source>
        <dbReference type="PROSITE" id="PS50932"/>
    </source>
</evidence>
<dbReference type="Gene3D" id="3.40.50.2300">
    <property type="match status" value="2"/>
</dbReference>
<dbReference type="CDD" id="cd06288">
    <property type="entry name" value="PBP1_sucrose_transcription_regulator"/>
    <property type="match status" value="1"/>
</dbReference>
<dbReference type="PANTHER" id="PTHR30146:SF151">
    <property type="entry name" value="HTH-TYPE TRANSCRIPTIONAL REPRESSOR CYTR"/>
    <property type="match status" value="1"/>
</dbReference>
<dbReference type="InterPro" id="IPR028082">
    <property type="entry name" value="Peripla_BP_I"/>
</dbReference>
<dbReference type="EMBL" id="CP006918">
    <property type="protein sequence ID" value="AHM77791.1"/>
    <property type="molecule type" value="Genomic_DNA"/>
</dbReference>
<dbReference type="InterPro" id="IPR000843">
    <property type="entry name" value="HTH_LacI"/>
</dbReference>
<proteinExistence type="predicted"/>
<dbReference type="SUPFAM" id="SSF47413">
    <property type="entry name" value="lambda repressor-like DNA-binding domains"/>
    <property type="match status" value="1"/>
</dbReference>
<dbReference type="Pfam" id="PF00356">
    <property type="entry name" value="LacI"/>
    <property type="match status" value="1"/>
</dbReference>
<gene>
    <name evidence="6" type="ORF">KPNJ2_01011</name>
</gene>
<dbReference type="KEGG" id="kps:KPNJ2_01011"/>
<dbReference type="SMART" id="SM00354">
    <property type="entry name" value="HTH_LACI"/>
    <property type="match status" value="1"/>
</dbReference>
<evidence type="ECO:0000313" key="6">
    <source>
        <dbReference type="EMBL" id="AHM77791.1"/>
    </source>
</evidence>
<dbReference type="CDD" id="cd01392">
    <property type="entry name" value="HTH_LacI"/>
    <property type="match status" value="1"/>
</dbReference>
<accession>W8VED8</accession>
<dbReference type="InterPro" id="IPR001761">
    <property type="entry name" value="Peripla_BP/Lac1_sug-bd_dom"/>
</dbReference>
<evidence type="ECO:0000256" key="3">
    <source>
        <dbReference type="ARBA" id="ARBA00023125"/>
    </source>
</evidence>
<dbReference type="GO" id="GO:0000976">
    <property type="term" value="F:transcription cis-regulatory region binding"/>
    <property type="evidence" value="ECO:0007669"/>
    <property type="project" value="TreeGrafter"/>
</dbReference>
<dbReference type="PROSITE" id="PS50932">
    <property type="entry name" value="HTH_LACI_2"/>
    <property type="match status" value="1"/>
</dbReference>
<organism evidence="6 7">
    <name type="scientific">Klebsiella pneumoniae 30684/NJST258_2</name>
    <dbReference type="NCBI Taxonomy" id="1420013"/>
    <lineage>
        <taxon>Bacteria</taxon>
        <taxon>Pseudomonadati</taxon>
        <taxon>Pseudomonadota</taxon>
        <taxon>Gammaproteobacteria</taxon>
        <taxon>Enterobacterales</taxon>
        <taxon>Enterobacteriaceae</taxon>
        <taxon>Klebsiella/Raoultella group</taxon>
        <taxon>Klebsiella</taxon>
        <taxon>Klebsiella pneumoniae complex</taxon>
    </lineage>
</organism>
<evidence type="ECO:0000256" key="4">
    <source>
        <dbReference type="ARBA" id="ARBA00023163"/>
    </source>
</evidence>
<evidence type="ECO:0000313" key="7">
    <source>
        <dbReference type="Proteomes" id="UP000019586"/>
    </source>
</evidence>
<dbReference type="HOGENOM" id="CLU_037628_6_1_6"/>
<feature type="domain" description="HTH lacI-type" evidence="5">
    <location>
        <begin position="15"/>
        <end position="69"/>
    </location>
</feature>
<dbReference type="Gene3D" id="1.10.260.40">
    <property type="entry name" value="lambda repressor-like DNA-binding domains"/>
    <property type="match status" value="1"/>
</dbReference>
<keyword evidence="1" id="KW-0678">Repressor</keyword>
<dbReference type="PANTHER" id="PTHR30146">
    <property type="entry name" value="LACI-RELATED TRANSCRIPTIONAL REPRESSOR"/>
    <property type="match status" value="1"/>
</dbReference>
<keyword evidence="3" id="KW-0238">DNA-binding</keyword>
<protein>
    <submittedName>
        <fullName evidence="6">Sucrose operon repressor</fullName>
    </submittedName>
</protein>
<keyword evidence="4" id="KW-0804">Transcription</keyword>
<dbReference type="AlphaFoldDB" id="W8VED8"/>
<dbReference type="Pfam" id="PF00532">
    <property type="entry name" value="Peripla_BP_1"/>
    <property type="match status" value="1"/>
</dbReference>
<evidence type="ECO:0000256" key="1">
    <source>
        <dbReference type="ARBA" id="ARBA00022491"/>
    </source>
</evidence>
<dbReference type="Proteomes" id="UP000019586">
    <property type="component" value="Chromosome"/>
</dbReference>
<name>W8VED8_KLEPN</name>
<evidence type="ECO:0000256" key="2">
    <source>
        <dbReference type="ARBA" id="ARBA00023015"/>
    </source>
</evidence>
<dbReference type="PROSITE" id="PS00356">
    <property type="entry name" value="HTH_LACI_1"/>
    <property type="match status" value="1"/>
</dbReference>
<dbReference type="SUPFAM" id="SSF53822">
    <property type="entry name" value="Periplasmic binding protein-like I"/>
    <property type="match status" value="1"/>
</dbReference>